<proteinExistence type="predicted"/>
<protein>
    <submittedName>
        <fullName evidence="1">Uncharacterized protein</fullName>
    </submittedName>
</protein>
<sequence>VREGHGRGAAGHGCGQRWPSAGRPLLGAQACSSARHLVARFGRASYGLSGSGAWPAIEVFWPAISSATDEESPQAYVRKAKLLDGLFAADTGAIVGPFQAAALGCICDDGEADPLEGDQEYFPQWNWDRVRTWVSIRRADDYSDEQIRELAENERAFDPWLHRARIVAGGEENQGDQPQDSDTLLLEFDGALWQV</sequence>
<evidence type="ECO:0000313" key="1">
    <source>
        <dbReference type="EMBL" id="EJK64676.1"/>
    </source>
</evidence>
<comment type="caution">
    <text evidence="1">The sequence shown here is derived from an EMBL/GenBank/DDBJ whole genome shotgun (WGS) entry which is preliminary data.</text>
</comment>
<keyword evidence="2" id="KW-1185">Reference proteome</keyword>
<name>K0SUL4_THAOC</name>
<feature type="non-terminal residue" evidence="1">
    <location>
        <position position="1"/>
    </location>
</feature>
<dbReference type="AlphaFoldDB" id="K0SUL4"/>
<gene>
    <name evidence="1" type="ORF">THAOC_14567</name>
</gene>
<dbReference type="Proteomes" id="UP000266841">
    <property type="component" value="Unassembled WGS sequence"/>
</dbReference>
<organism evidence="1 2">
    <name type="scientific">Thalassiosira oceanica</name>
    <name type="common">Marine diatom</name>
    <dbReference type="NCBI Taxonomy" id="159749"/>
    <lineage>
        <taxon>Eukaryota</taxon>
        <taxon>Sar</taxon>
        <taxon>Stramenopiles</taxon>
        <taxon>Ochrophyta</taxon>
        <taxon>Bacillariophyta</taxon>
        <taxon>Coscinodiscophyceae</taxon>
        <taxon>Thalassiosirophycidae</taxon>
        <taxon>Thalassiosirales</taxon>
        <taxon>Thalassiosiraceae</taxon>
        <taxon>Thalassiosira</taxon>
    </lineage>
</organism>
<reference evidence="1 2" key="1">
    <citation type="journal article" date="2012" name="Genome Biol.">
        <title>Genome and low-iron response of an oceanic diatom adapted to chronic iron limitation.</title>
        <authorList>
            <person name="Lommer M."/>
            <person name="Specht M."/>
            <person name="Roy A.S."/>
            <person name="Kraemer L."/>
            <person name="Andreson R."/>
            <person name="Gutowska M.A."/>
            <person name="Wolf J."/>
            <person name="Bergner S.V."/>
            <person name="Schilhabel M.B."/>
            <person name="Klostermeier U.C."/>
            <person name="Beiko R.G."/>
            <person name="Rosenstiel P."/>
            <person name="Hippler M."/>
            <person name="Laroche J."/>
        </authorList>
    </citation>
    <scope>NUCLEOTIDE SEQUENCE [LARGE SCALE GENOMIC DNA]</scope>
    <source>
        <strain evidence="1 2">CCMP1005</strain>
    </source>
</reference>
<accession>K0SUL4</accession>
<evidence type="ECO:0000313" key="2">
    <source>
        <dbReference type="Proteomes" id="UP000266841"/>
    </source>
</evidence>
<dbReference type="EMBL" id="AGNL01017003">
    <property type="protein sequence ID" value="EJK64676.1"/>
    <property type="molecule type" value="Genomic_DNA"/>
</dbReference>